<evidence type="ECO:0000256" key="5">
    <source>
        <dbReference type="ARBA" id="ARBA00022989"/>
    </source>
</evidence>
<name>E8N3B9_ANATU</name>
<keyword evidence="2 7" id="KW-0813">Transport</keyword>
<dbReference type="PANTHER" id="PTHR43744">
    <property type="entry name" value="ABC TRANSPORTER PERMEASE PROTEIN MG189-RELATED-RELATED"/>
    <property type="match status" value="1"/>
</dbReference>
<proteinExistence type="inferred from homology"/>
<dbReference type="STRING" id="926569.ANT_08990"/>
<dbReference type="CDD" id="cd06261">
    <property type="entry name" value="TM_PBP2"/>
    <property type="match status" value="1"/>
</dbReference>
<feature type="transmembrane region" description="Helical" evidence="7">
    <location>
        <begin position="80"/>
        <end position="101"/>
    </location>
</feature>
<keyword evidence="4 7" id="KW-0812">Transmembrane</keyword>
<dbReference type="OrthoDB" id="9787837at2"/>
<dbReference type="InterPro" id="IPR035906">
    <property type="entry name" value="MetI-like_sf"/>
</dbReference>
<comment type="similarity">
    <text evidence="7">Belongs to the binding-protein-dependent transport system permease family.</text>
</comment>
<feature type="transmembrane region" description="Helical" evidence="7">
    <location>
        <begin position="246"/>
        <end position="267"/>
    </location>
</feature>
<dbReference type="EMBL" id="AP012029">
    <property type="protein sequence ID" value="BAJ62933.1"/>
    <property type="molecule type" value="Genomic_DNA"/>
</dbReference>
<dbReference type="Gene3D" id="1.10.3720.10">
    <property type="entry name" value="MetI-like"/>
    <property type="match status" value="1"/>
</dbReference>
<evidence type="ECO:0000256" key="6">
    <source>
        <dbReference type="ARBA" id="ARBA00023136"/>
    </source>
</evidence>
<evidence type="ECO:0000256" key="2">
    <source>
        <dbReference type="ARBA" id="ARBA00022448"/>
    </source>
</evidence>
<evidence type="ECO:0000313" key="9">
    <source>
        <dbReference type="EMBL" id="BAJ62933.1"/>
    </source>
</evidence>
<dbReference type="InterPro" id="IPR000515">
    <property type="entry name" value="MetI-like"/>
</dbReference>
<feature type="transmembrane region" description="Helical" evidence="7">
    <location>
        <begin position="188"/>
        <end position="213"/>
    </location>
</feature>
<dbReference type="GO" id="GO:0055085">
    <property type="term" value="P:transmembrane transport"/>
    <property type="evidence" value="ECO:0007669"/>
    <property type="project" value="InterPro"/>
</dbReference>
<dbReference type="FunCoup" id="E8N3B9">
    <property type="interactions" value="81"/>
</dbReference>
<accession>E8N3B9</accession>
<evidence type="ECO:0000256" key="1">
    <source>
        <dbReference type="ARBA" id="ARBA00004651"/>
    </source>
</evidence>
<gene>
    <name evidence="9" type="ordered locus">ANT_08990</name>
</gene>
<keyword evidence="6 7" id="KW-0472">Membrane</keyword>
<organism evidence="9 10">
    <name type="scientific">Anaerolinea thermophila (strain DSM 14523 / JCM 11388 / NBRC 100420 / UNI-1)</name>
    <dbReference type="NCBI Taxonomy" id="926569"/>
    <lineage>
        <taxon>Bacteria</taxon>
        <taxon>Bacillati</taxon>
        <taxon>Chloroflexota</taxon>
        <taxon>Anaerolineae</taxon>
        <taxon>Anaerolineales</taxon>
        <taxon>Anaerolineaceae</taxon>
        <taxon>Anaerolinea</taxon>
    </lineage>
</organism>
<feature type="transmembrane region" description="Helical" evidence="7">
    <location>
        <begin position="20"/>
        <end position="42"/>
    </location>
</feature>
<dbReference type="HOGENOM" id="CLU_016047_1_2_0"/>
<feature type="transmembrane region" description="Helical" evidence="7">
    <location>
        <begin position="113"/>
        <end position="133"/>
    </location>
</feature>
<protein>
    <submittedName>
        <fullName evidence="9">ABC transporter permease protein</fullName>
    </submittedName>
</protein>
<dbReference type="GO" id="GO:0005886">
    <property type="term" value="C:plasma membrane"/>
    <property type="evidence" value="ECO:0007669"/>
    <property type="project" value="UniProtKB-SubCell"/>
</dbReference>
<dbReference type="PROSITE" id="PS50928">
    <property type="entry name" value="ABC_TM1"/>
    <property type="match status" value="1"/>
</dbReference>
<dbReference type="PANTHER" id="PTHR43744:SF12">
    <property type="entry name" value="ABC TRANSPORTER PERMEASE PROTEIN MG189-RELATED"/>
    <property type="match status" value="1"/>
</dbReference>
<keyword evidence="5 7" id="KW-1133">Transmembrane helix</keyword>
<evidence type="ECO:0000313" key="10">
    <source>
        <dbReference type="Proteomes" id="UP000008922"/>
    </source>
</evidence>
<dbReference type="AlphaFoldDB" id="E8N3B9"/>
<dbReference type="eggNOG" id="COG0395">
    <property type="taxonomic scope" value="Bacteria"/>
</dbReference>
<sequence length="282" mass="31542">MSVVNPAVNARRILGSVPAYFFLTLGLLLAVLPFMLIFVTALKSPGELGNAFALPQQLHWENFLRAWTQAHFGTYFKSSLIVTLSVVGVSCLLSLLTGYAFGQLRFPFKNGLFFLFLIGLMVPTEAYIIPLYYSLRAAHLTDTYWALILPQIGMSVCFGSFWMRGFFSGIPRDLVDAARVDGCNDWQAFWHVMIPMVLPGLWTMAVLFFIWTWNDFLLALVMITKEGLRTLPLGLAMFQGKYTTDYTLTAAGATIVALPTLLFYVLFQRQFIRGVTAGAIKG</sequence>
<dbReference type="SUPFAM" id="SSF161098">
    <property type="entry name" value="MetI-like"/>
    <property type="match status" value="1"/>
</dbReference>
<evidence type="ECO:0000256" key="3">
    <source>
        <dbReference type="ARBA" id="ARBA00022475"/>
    </source>
</evidence>
<keyword evidence="10" id="KW-1185">Reference proteome</keyword>
<reference evidence="9 10" key="1">
    <citation type="submission" date="2010-12" db="EMBL/GenBank/DDBJ databases">
        <title>Whole genome sequence of Anaerolinea thermophila UNI-1.</title>
        <authorList>
            <person name="Narita-Yamada S."/>
            <person name="Kishi E."/>
            <person name="Watanabe Y."/>
            <person name="Takasaki K."/>
            <person name="Ankai A."/>
            <person name="Oguchi A."/>
            <person name="Fukui S."/>
            <person name="Takahashi M."/>
            <person name="Yashiro I."/>
            <person name="Hosoyama A."/>
            <person name="Sekiguchi Y."/>
            <person name="Hanada S."/>
            <person name="Fujita N."/>
        </authorList>
    </citation>
    <scope>NUCLEOTIDE SEQUENCE [LARGE SCALE GENOMIC DNA]</scope>
    <source>
        <strain evidence="10">DSM 14523 / JCM 11388 / NBRC 100420 / UNI-1</strain>
    </source>
</reference>
<keyword evidence="3" id="KW-1003">Cell membrane</keyword>
<evidence type="ECO:0000259" key="8">
    <source>
        <dbReference type="PROSITE" id="PS50928"/>
    </source>
</evidence>
<evidence type="ECO:0000256" key="4">
    <source>
        <dbReference type="ARBA" id="ARBA00022692"/>
    </source>
</evidence>
<feature type="transmembrane region" description="Helical" evidence="7">
    <location>
        <begin position="145"/>
        <end position="167"/>
    </location>
</feature>
<dbReference type="Pfam" id="PF00528">
    <property type="entry name" value="BPD_transp_1"/>
    <property type="match status" value="1"/>
</dbReference>
<dbReference type="Proteomes" id="UP000008922">
    <property type="component" value="Chromosome"/>
</dbReference>
<comment type="subcellular location">
    <subcellularLocation>
        <location evidence="1 7">Cell membrane</location>
        <topology evidence="1 7">Multi-pass membrane protein</topology>
    </subcellularLocation>
</comment>
<feature type="domain" description="ABC transmembrane type-1" evidence="8">
    <location>
        <begin position="76"/>
        <end position="267"/>
    </location>
</feature>
<dbReference type="KEGG" id="atm:ANT_08990"/>
<dbReference type="InParanoid" id="E8N3B9"/>
<dbReference type="RefSeq" id="WP_013559325.1">
    <property type="nucleotide sequence ID" value="NC_014960.1"/>
</dbReference>
<evidence type="ECO:0000256" key="7">
    <source>
        <dbReference type="RuleBase" id="RU363032"/>
    </source>
</evidence>